<dbReference type="Proteomes" id="UP000244225">
    <property type="component" value="Unassembled WGS sequence"/>
</dbReference>
<protein>
    <submittedName>
        <fullName evidence="1">Nuclease A inhibitor-like protein</fullName>
    </submittedName>
</protein>
<keyword evidence="2" id="KW-1185">Reference proteome</keyword>
<dbReference type="InterPro" id="IPR012489">
    <property type="entry name" value="NucleaseA_inhib-like"/>
</dbReference>
<dbReference type="OrthoDB" id="852327at2"/>
<dbReference type="Gene3D" id="3.40.1460.10">
    <property type="entry name" value="Nuclease A inhibitor-like"/>
    <property type="match status" value="1"/>
</dbReference>
<dbReference type="Pfam" id="PF07924">
    <property type="entry name" value="NuiA"/>
    <property type="match status" value="1"/>
</dbReference>
<comment type="caution">
    <text evidence="1">The sequence shown here is derived from an EMBL/GenBank/DDBJ whole genome shotgun (WGS) entry which is preliminary data.</text>
</comment>
<dbReference type="RefSeq" id="WP_108213027.1">
    <property type="nucleotide sequence ID" value="NZ_QBKI01000009.1"/>
</dbReference>
<evidence type="ECO:0000313" key="1">
    <source>
        <dbReference type="EMBL" id="PTX15022.1"/>
    </source>
</evidence>
<name>A0A2T5YE83_9BACT</name>
<reference evidence="1 2" key="1">
    <citation type="submission" date="2018-04" db="EMBL/GenBank/DDBJ databases">
        <title>Genomic Encyclopedia of Archaeal and Bacterial Type Strains, Phase II (KMG-II): from individual species to whole genera.</title>
        <authorList>
            <person name="Goeker M."/>
        </authorList>
    </citation>
    <scope>NUCLEOTIDE SEQUENCE [LARGE SCALE GENOMIC DNA]</scope>
    <source>
        <strain evidence="1 2">DSM 100162</strain>
    </source>
</reference>
<dbReference type="InterPro" id="IPR036587">
    <property type="entry name" value="NucleaseA_inhib-like_sf"/>
</dbReference>
<sequence>MSHNENTDAALKELRRLSEGLLYVSETDAPLEAVHFPASFGAAPTAREVAAWAGKEGTVENMELGTFFRPMITNTETTEDRETAARFQSLQAYLEQHLDEVKVYRIGRRRITALVLGRADTGDWIGVKTEVVET</sequence>
<dbReference type="AlphaFoldDB" id="A0A2T5YE83"/>
<accession>A0A2T5YE83</accession>
<proteinExistence type="predicted"/>
<gene>
    <name evidence="1" type="ORF">C8N40_109120</name>
</gene>
<dbReference type="EMBL" id="QBKI01000009">
    <property type="protein sequence ID" value="PTX15022.1"/>
    <property type="molecule type" value="Genomic_DNA"/>
</dbReference>
<organism evidence="1 2">
    <name type="scientific">Pontibacter mucosus</name>
    <dbReference type="NCBI Taxonomy" id="1649266"/>
    <lineage>
        <taxon>Bacteria</taxon>
        <taxon>Pseudomonadati</taxon>
        <taxon>Bacteroidota</taxon>
        <taxon>Cytophagia</taxon>
        <taxon>Cytophagales</taxon>
        <taxon>Hymenobacteraceae</taxon>
        <taxon>Pontibacter</taxon>
    </lineage>
</organism>
<dbReference type="SUPFAM" id="SSF82602">
    <property type="entry name" value="Nuclease A inhibitor (NuiA)"/>
    <property type="match status" value="1"/>
</dbReference>
<evidence type="ECO:0000313" key="2">
    <source>
        <dbReference type="Proteomes" id="UP000244225"/>
    </source>
</evidence>